<dbReference type="Pfam" id="PF14111">
    <property type="entry name" value="DUF4283"/>
    <property type="match status" value="1"/>
</dbReference>
<dbReference type="InterPro" id="IPR040256">
    <property type="entry name" value="At4g02000-like"/>
</dbReference>
<proteinExistence type="predicted"/>
<reference evidence="2" key="1">
    <citation type="submission" date="2018-02" db="EMBL/GenBank/DDBJ databases">
        <authorList>
            <person name="Cohen D.B."/>
            <person name="Kent A.D."/>
        </authorList>
    </citation>
    <scope>NUCLEOTIDE SEQUENCE</scope>
</reference>
<name>A0A2N9H8R2_FAGSY</name>
<dbReference type="PANTHER" id="PTHR31286">
    <property type="entry name" value="GLYCINE-RICH CELL WALL STRUCTURAL PROTEIN 1.8-LIKE"/>
    <property type="match status" value="1"/>
</dbReference>
<dbReference type="EMBL" id="OIVN01003369">
    <property type="protein sequence ID" value="SPD10787.1"/>
    <property type="molecule type" value="Genomic_DNA"/>
</dbReference>
<feature type="domain" description="DUF4283" evidence="1">
    <location>
        <begin position="27"/>
        <end position="111"/>
    </location>
</feature>
<dbReference type="InterPro" id="IPR025558">
    <property type="entry name" value="DUF4283"/>
</dbReference>
<gene>
    <name evidence="2" type="ORF">FSB_LOCUS38669</name>
</gene>
<dbReference type="PANTHER" id="PTHR31286:SF178">
    <property type="entry name" value="DUF4283 DOMAIN-CONTAINING PROTEIN"/>
    <property type="match status" value="1"/>
</dbReference>
<sequence length="183" mass="20872">MESLITKTKKLGWAKQPVSLEIIPEAEEKAKLVLLGKILSPKLFSCTIVKEIIAKAWNTVKAVEVVAIDKNIFSFSFGHEVDVRRVWDRRPWSFKREHVILKKYKPEWSFNKVDFSVSDFWVQIYGLPLNSQNLTNLKKVGGFLGKVVEEDMAETGTGSCCKFVKVRVGIDVNRPLTTRFPPC</sequence>
<organism evidence="2">
    <name type="scientific">Fagus sylvatica</name>
    <name type="common">Beechnut</name>
    <dbReference type="NCBI Taxonomy" id="28930"/>
    <lineage>
        <taxon>Eukaryota</taxon>
        <taxon>Viridiplantae</taxon>
        <taxon>Streptophyta</taxon>
        <taxon>Embryophyta</taxon>
        <taxon>Tracheophyta</taxon>
        <taxon>Spermatophyta</taxon>
        <taxon>Magnoliopsida</taxon>
        <taxon>eudicotyledons</taxon>
        <taxon>Gunneridae</taxon>
        <taxon>Pentapetalae</taxon>
        <taxon>rosids</taxon>
        <taxon>fabids</taxon>
        <taxon>Fagales</taxon>
        <taxon>Fagaceae</taxon>
        <taxon>Fagus</taxon>
    </lineage>
</organism>
<protein>
    <recommendedName>
        <fullName evidence="1">DUF4283 domain-containing protein</fullName>
    </recommendedName>
</protein>
<evidence type="ECO:0000259" key="1">
    <source>
        <dbReference type="Pfam" id="PF14111"/>
    </source>
</evidence>
<dbReference type="AlphaFoldDB" id="A0A2N9H8R2"/>
<accession>A0A2N9H8R2</accession>
<evidence type="ECO:0000313" key="2">
    <source>
        <dbReference type="EMBL" id="SPD10787.1"/>
    </source>
</evidence>